<evidence type="ECO:0000313" key="8">
    <source>
        <dbReference type="Proteomes" id="UP000316125"/>
    </source>
</evidence>
<evidence type="ECO:0000256" key="5">
    <source>
        <dbReference type="ARBA" id="ARBA00022840"/>
    </source>
</evidence>
<accession>A0A4Y5YQP4</accession>
<dbReference type="InterPro" id="IPR041679">
    <property type="entry name" value="DNA2/NAM7-like_C"/>
</dbReference>
<dbReference type="Pfam" id="PF13086">
    <property type="entry name" value="AAA_11"/>
    <property type="match status" value="1"/>
</dbReference>
<dbReference type="InterPro" id="IPR050534">
    <property type="entry name" value="Coronavir_polyprotein_1ab"/>
</dbReference>
<dbReference type="CDD" id="cd18808">
    <property type="entry name" value="SF1_C_Upf1"/>
    <property type="match status" value="1"/>
</dbReference>
<dbReference type="AlphaFoldDB" id="A0A4Y5YQP4"/>
<evidence type="ECO:0000256" key="4">
    <source>
        <dbReference type="ARBA" id="ARBA00022806"/>
    </source>
</evidence>
<organism evidence="7 8">
    <name type="scientific">Microbacterium foliorum</name>
    <dbReference type="NCBI Taxonomy" id="104336"/>
    <lineage>
        <taxon>Bacteria</taxon>
        <taxon>Bacillati</taxon>
        <taxon>Actinomycetota</taxon>
        <taxon>Actinomycetes</taxon>
        <taxon>Micrococcales</taxon>
        <taxon>Microbacteriaceae</taxon>
        <taxon>Microbacterium</taxon>
    </lineage>
</organism>
<evidence type="ECO:0000259" key="6">
    <source>
        <dbReference type="PROSITE" id="PS50011"/>
    </source>
</evidence>
<evidence type="ECO:0000256" key="3">
    <source>
        <dbReference type="ARBA" id="ARBA00022801"/>
    </source>
</evidence>
<name>A0A4Y5YQP4_9MICO</name>
<dbReference type="GO" id="GO:0005524">
    <property type="term" value="F:ATP binding"/>
    <property type="evidence" value="ECO:0007669"/>
    <property type="project" value="UniProtKB-KW"/>
</dbReference>
<dbReference type="SUPFAM" id="SSF52540">
    <property type="entry name" value="P-loop containing nucleoside triphosphate hydrolases"/>
    <property type="match status" value="1"/>
</dbReference>
<keyword evidence="3" id="KW-0378">Hydrolase</keyword>
<dbReference type="Pfam" id="PF00069">
    <property type="entry name" value="Pkinase"/>
    <property type="match status" value="1"/>
</dbReference>
<sequence length="1137" mass="125297">MAEPEILAGRYLLLDNHKPRSGGSAVVRKAIITSDGRPVAVKFVSGGADGVLRKLVEREVGLLRKANQAAHPNIITLVDHGVEEETSTPYLVFDWVDKTLSDLLADAQPWDWRDFCDRVLRPVAGAIAFLHSNQITHRDVKPGNILWNDEGVALLADFGIAKQHRTRDDTTATVGSLRSHLYAPPERESELPFVRDVFSLGVLAVQGLCNQDARATEFHELQPVLDSLELPPPLDDLIRRSIALSPNDRPVSGKEFLRQLDLVLADEVGETQRLRVSLKLTKSAIASVTADGSSTAARTIIEHDLRGRTHASSYWDPQQGGYDFNSFLVLGEALRLLVRLDVSTQELVVVSARKTEYEALEREREAALVADTFVDWSLASPLSVLEARQTQNTLLARLREHREAEAERRASGGDAMVRELLAVWQRTLTAREVLGLGVMPTIRFERSEARGHTETAFGLSEPLDLDVRGTEWQYTDEVGRICGRGAAVEQGSNTLSIRWNWHDSGSIAQSGKLTPYLGPAQIAIDRQRDALQRLESGEAVLPSLADILAQPSKARPPREIGEIDWATTLDVDKQTSVRAGLGTEDCVLVTGPPGTGKTRMIAELVAQELARNSSARILLVSQTHVAIDNALERIQKLGVASIVRMAREDDDRVAETSSSLRLDLQLQAWSANVRRNAEGAFAALSSAGGMDPGQLSAAMHLQAWRVAHQARNKAASQLRAAQLADDTTASRLELTPSLDELRRQHDDAVAREDSSLLNARSALGDSIELGQAVTVGDIDAALEMILEQSEDSKRLLDLLKLQAEWIQRVSADRRMATILLEDSSVVAGTCLGFIGHPSARTLNFDLCIIDEASKSTSTEVLVPMVRASRIVLVGDVNQLPPLDEDLLREPSILREADLLPSQVRETLFERLSSHLPSSNQFRLTEQYRMVPAIGDMISTCFYDGWLRSADVQGPAGYDLLSKPVLWLDTSRLNNRRETRDARSAGSYVNNCEADAVTERLTSLQRAIDSGLIPRSDRGAYHVIVIAPYRSQTEELKRRLDRAGAELKDLRVEVESVDAVQGRECDLAIFSVTRSNKSGKLGFLSEPYWRRINVALSRARFGLTIVGDAEFCDAKPGGLKKVLSYIREHPETCELRTA</sequence>
<evidence type="ECO:0000256" key="2">
    <source>
        <dbReference type="ARBA" id="ARBA00022741"/>
    </source>
</evidence>
<comment type="similarity">
    <text evidence="1">Belongs to the DNA2/NAM7 helicase family.</text>
</comment>
<dbReference type="GO" id="GO:0043139">
    <property type="term" value="F:5'-3' DNA helicase activity"/>
    <property type="evidence" value="ECO:0007669"/>
    <property type="project" value="TreeGrafter"/>
</dbReference>
<dbReference type="GO" id="GO:0016787">
    <property type="term" value="F:hydrolase activity"/>
    <property type="evidence" value="ECO:0007669"/>
    <property type="project" value="UniProtKB-KW"/>
</dbReference>
<dbReference type="RefSeq" id="WP_140037050.1">
    <property type="nucleotide sequence ID" value="NZ_CP041040.1"/>
</dbReference>
<dbReference type="Gene3D" id="3.40.50.300">
    <property type="entry name" value="P-loop containing nucleotide triphosphate hydrolases"/>
    <property type="match status" value="2"/>
</dbReference>
<gene>
    <name evidence="7" type="ORF">FIV50_08430</name>
</gene>
<dbReference type="Proteomes" id="UP000316125">
    <property type="component" value="Chromosome"/>
</dbReference>
<dbReference type="PANTHER" id="PTHR43788">
    <property type="entry name" value="DNA2/NAM7 HELICASE FAMILY MEMBER"/>
    <property type="match status" value="1"/>
</dbReference>
<dbReference type="GO" id="GO:0004672">
    <property type="term" value="F:protein kinase activity"/>
    <property type="evidence" value="ECO:0007669"/>
    <property type="project" value="InterPro"/>
</dbReference>
<feature type="domain" description="Protein kinase" evidence="6">
    <location>
        <begin position="13"/>
        <end position="264"/>
    </location>
</feature>
<dbReference type="InterPro" id="IPR000719">
    <property type="entry name" value="Prot_kinase_dom"/>
</dbReference>
<dbReference type="PROSITE" id="PS50011">
    <property type="entry name" value="PROTEIN_KINASE_DOM"/>
    <property type="match status" value="1"/>
</dbReference>
<keyword evidence="5" id="KW-0067">ATP-binding</keyword>
<keyword evidence="4" id="KW-0347">Helicase</keyword>
<dbReference type="Pfam" id="PF13087">
    <property type="entry name" value="AAA_12"/>
    <property type="match status" value="1"/>
</dbReference>
<dbReference type="InterPro" id="IPR011009">
    <property type="entry name" value="Kinase-like_dom_sf"/>
</dbReference>
<dbReference type="InterPro" id="IPR027417">
    <property type="entry name" value="P-loop_NTPase"/>
</dbReference>
<dbReference type="InterPro" id="IPR047187">
    <property type="entry name" value="SF1_C_Upf1"/>
</dbReference>
<dbReference type="OrthoDB" id="3197455at2"/>
<proteinExistence type="inferred from homology"/>
<dbReference type="InterPro" id="IPR041677">
    <property type="entry name" value="DNA2/NAM7_AAA_11"/>
</dbReference>
<dbReference type="Gene3D" id="1.10.510.10">
    <property type="entry name" value="Transferase(Phosphotransferase) domain 1"/>
    <property type="match status" value="1"/>
</dbReference>
<dbReference type="PANTHER" id="PTHR43788:SF8">
    <property type="entry name" value="DNA-BINDING PROTEIN SMUBP-2"/>
    <property type="match status" value="1"/>
</dbReference>
<keyword evidence="2" id="KW-0547">Nucleotide-binding</keyword>
<dbReference type="CDD" id="cd14014">
    <property type="entry name" value="STKc_PknB_like"/>
    <property type="match status" value="1"/>
</dbReference>
<reference evidence="7 8" key="1">
    <citation type="submission" date="2019-06" db="EMBL/GenBank/DDBJ databases">
        <title>Complete genome of Microbacterium foliorum M2.</title>
        <authorList>
            <person name="Cao G."/>
        </authorList>
    </citation>
    <scope>NUCLEOTIDE SEQUENCE [LARGE SCALE GENOMIC DNA]</scope>
    <source>
        <strain evidence="7 8">M2</strain>
    </source>
</reference>
<evidence type="ECO:0000313" key="7">
    <source>
        <dbReference type="EMBL" id="QDE34815.1"/>
    </source>
</evidence>
<protein>
    <recommendedName>
        <fullName evidence="6">Protein kinase domain-containing protein</fullName>
    </recommendedName>
</protein>
<dbReference type="SUPFAM" id="SSF56112">
    <property type="entry name" value="Protein kinase-like (PK-like)"/>
    <property type="match status" value="1"/>
</dbReference>
<dbReference type="SMART" id="SM00220">
    <property type="entry name" value="S_TKc"/>
    <property type="match status" value="1"/>
</dbReference>
<evidence type="ECO:0000256" key="1">
    <source>
        <dbReference type="ARBA" id="ARBA00007913"/>
    </source>
</evidence>
<dbReference type="EMBL" id="CP041040">
    <property type="protein sequence ID" value="QDE34815.1"/>
    <property type="molecule type" value="Genomic_DNA"/>
</dbReference>